<proteinExistence type="predicted"/>
<dbReference type="EMBL" id="JEMU01000002">
    <property type="protein sequence ID" value="KAJ04368.1"/>
    <property type="molecule type" value="Genomic_DNA"/>
</dbReference>
<sequence length="373" mass="42506">MTDPARDHVGLMDTFASRRYFRKFEGIMQHMLRVAGVMEAESKLNRDEVEILTRYAVMLTHTFKALSLKYLLVGRETGRFFGSLSIDNRDSGFPVAEELMTMANDAQQAAKHLENMPSVATLKNEMVQMILGDRQVPTKLQFALSQRLYYEELIKGDLFWVQNDPQADWTGNLSEGRRTFRLHWATYDSQVNLPVIYLLELEDSGKVGLPKDERRWPEVQAHLSAQALGGLKLVTIARGFDQDFDDLHPKRLRRFHVGPMYSHAFTRQAGPLRDVLADAKAPEGQDWALVWTEEELVSDRVIEEKSGWFSTVEREVFALDPFGGKGADLGATRQERSIILPQRPYQVLEEQDPPGFAAVRKFVVSGSGQVLRY</sequence>
<comment type="caution">
    <text evidence="1">The sequence shown here is derived from an EMBL/GenBank/DDBJ whole genome shotgun (WGS) entry which is preliminary data.</text>
</comment>
<accession>A0A061SWH4</accession>
<dbReference type="GeneID" id="72439209"/>
<dbReference type="RefSeq" id="WP_037904920.1">
    <property type="nucleotide sequence ID" value="NZ_CP068998.1"/>
</dbReference>
<protein>
    <submittedName>
        <fullName evidence="1">Uncharacterized protein</fullName>
    </submittedName>
</protein>
<gene>
    <name evidence="1" type="ORF">PM02_02670</name>
</gene>
<dbReference type="STRING" id="83219.PM02_02670"/>
<name>A0A061SWH4_9RHOB</name>
<reference evidence="1 2" key="1">
    <citation type="journal article" date="2014" name="Genome Announc.">
        <title>Draft Genome Sequences of Two Isolates of the Roseobacter Group, Sulfitobacter sp. Strains 3SOLIMAR09 and 1FIGIMAR09, from Harbors of Mallorca Island (Mediterranean Sea).</title>
        <authorList>
            <person name="Mas-Llado M."/>
            <person name="Pina-Villalonga J.M."/>
            <person name="Brunet-Galmes I."/>
            <person name="Nogales B."/>
            <person name="Bosch R."/>
        </authorList>
    </citation>
    <scope>NUCLEOTIDE SEQUENCE [LARGE SCALE GENOMIC DNA]</scope>
    <source>
        <strain evidence="1 2">1FIGIMAR09</strain>
    </source>
</reference>
<evidence type="ECO:0000313" key="1">
    <source>
        <dbReference type="EMBL" id="KAJ04368.1"/>
    </source>
</evidence>
<keyword evidence="2" id="KW-1185">Reference proteome</keyword>
<dbReference type="AlphaFoldDB" id="A0A061SWH4"/>
<dbReference type="eggNOG" id="ENOG502Z8RX">
    <property type="taxonomic scope" value="Bacteria"/>
</dbReference>
<organism evidence="1 2">
    <name type="scientific">Sulfitobacter mediterraneus</name>
    <dbReference type="NCBI Taxonomy" id="83219"/>
    <lineage>
        <taxon>Bacteria</taxon>
        <taxon>Pseudomonadati</taxon>
        <taxon>Pseudomonadota</taxon>
        <taxon>Alphaproteobacteria</taxon>
        <taxon>Rhodobacterales</taxon>
        <taxon>Roseobacteraceae</taxon>
        <taxon>Sulfitobacter</taxon>
    </lineage>
</organism>
<dbReference type="Proteomes" id="UP000027337">
    <property type="component" value="Unassembled WGS sequence"/>
</dbReference>
<evidence type="ECO:0000313" key="2">
    <source>
        <dbReference type="Proteomes" id="UP000027337"/>
    </source>
</evidence>